<proteinExistence type="predicted"/>
<dbReference type="RefSeq" id="WP_146617114.1">
    <property type="nucleotide sequence ID" value="NZ_JACHWI010000001.1"/>
</dbReference>
<dbReference type="EMBL" id="QLMJ01000035">
    <property type="protein sequence ID" value="RAK24800.1"/>
    <property type="molecule type" value="Genomic_DNA"/>
</dbReference>
<sequence>MRKPNPSVYRSGHAMTSHLIEIYHNLDGCLGHYDPGNVLSEVISHWRSLPAAIAPEEVADWAFKVFNADLDHLAISRAEPGGEEDFLIAGVYRMLRRRSLSNGDVVAVSRDGHTTWLACEPTGWRSISPPPKRVGEPLTSAVFFRHARCRDA</sequence>
<evidence type="ECO:0000313" key="1">
    <source>
        <dbReference type="EMBL" id="RAK24800.1"/>
    </source>
</evidence>
<name>A0A327YWD3_9ACTN</name>
<dbReference type="OrthoDB" id="3295593at2"/>
<reference evidence="1 2" key="1">
    <citation type="submission" date="2018-06" db="EMBL/GenBank/DDBJ databases">
        <title>Genomic Encyclopedia of Type Strains, Phase III (KMG-III): the genomes of soil and plant-associated and newly described type strains.</title>
        <authorList>
            <person name="Whitman W."/>
        </authorList>
    </citation>
    <scope>NUCLEOTIDE SEQUENCE [LARGE SCALE GENOMIC DNA]</scope>
    <source>
        <strain evidence="1 2">CGMCC 4.7090</strain>
    </source>
</reference>
<keyword evidence="2" id="KW-1185">Reference proteome</keyword>
<dbReference type="Proteomes" id="UP000249341">
    <property type="component" value="Unassembled WGS sequence"/>
</dbReference>
<comment type="caution">
    <text evidence="1">The sequence shown here is derived from an EMBL/GenBank/DDBJ whole genome shotgun (WGS) entry which is preliminary data.</text>
</comment>
<evidence type="ECO:0000313" key="2">
    <source>
        <dbReference type="Proteomes" id="UP000249341"/>
    </source>
</evidence>
<gene>
    <name evidence="1" type="ORF">B0I29_1356</name>
</gene>
<dbReference type="AlphaFoldDB" id="A0A327YWD3"/>
<accession>A0A327YWD3</accession>
<organism evidence="1 2">
    <name type="scientific">Actinoplanes lutulentus</name>
    <dbReference type="NCBI Taxonomy" id="1287878"/>
    <lineage>
        <taxon>Bacteria</taxon>
        <taxon>Bacillati</taxon>
        <taxon>Actinomycetota</taxon>
        <taxon>Actinomycetes</taxon>
        <taxon>Micromonosporales</taxon>
        <taxon>Micromonosporaceae</taxon>
        <taxon>Actinoplanes</taxon>
    </lineage>
</organism>
<protein>
    <submittedName>
        <fullName evidence="1">Uncharacterized protein</fullName>
    </submittedName>
</protein>